<name>A0AAN9TK32_9HEMI</name>
<dbReference type="AlphaFoldDB" id="A0AAN9TK32"/>
<accession>A0AAN9TK32</accession>
<proteinExistence type="predicted"/>
<feature type="coiled-coil region" evidence="1">
    <location>
        <begin position="687"/>
        <end position="728"/>
    </location>
</feature>
<dbReference type="Proteomes" id="UP001367676">
    <property type="component" value="Unassembled WGS sequence"/>
</dbReference>
<feature type="coiled-coil region" evidence="1">
    <location>
        <begin position="449"/>
        <end position="531"/>
    </location>
</feature>
<gene>
    <name evidence="2" type="ORF">V9T40_006511</name>
</gene>
<protein>
    <submittedName>
        <fullName evidence="2">Uncharacterized protein</fullName>
    </submittedName>
</protein>
<keyword evidence="1" id="KW-0175">Coiled coil</keyword>
<sequence>MAEDIILEKSSPDEVLNDDAEKYELLSSSESIHRTESEPCLQKAADHEAKIHRTNSSNNVFIEIPVIPDCRNGRSLETLSDSDDSVVFCSDPEVIYQSNKIEKPKDLLTEISDILSSLSDDERFLECIHFSNKNSFVLDETAKRRTSVDLIFTYNVLNILFNKLKDLKAYFEFTQAENSKLQKESYIADAEHVAYQIQVESLQKTVEDQKREIQAMRESILLEKEKHDADIQTLSNKYENELKSFRKKYENADNEKNIAVMKYVKNESELINIRKERENLTKRIKGVENEREELSKKLKNMMSEKNSVSQILELKKHELVVAAKDIEKLKDELNCKDIKCNWIEENLRKELSQCQRSTITSGFVDLQNIMIYQEQNNNLSKKIGKYEDIIKKYKAESCFDLDNFNSDEENIFTNGSYENIINSEEVNNGDEKTATDEDDRTDDTKMLQMKKLKEERADYEKNIINLKETIELQNEKVSVLEKQLAEMENLRHELADTQEKLSYSCNTIEELKTLNDELKQEMESCREREAELLNFTEKLTNKNVNLQSEFAVIEARKLSLEADRVPLEEQIKELKNNVISLKKKLNEEAASYTAEIQRLTSITEELNKETESLKALLEEQQAENQSLKLKYSSSIRELTKEVHQYRKLKQIEVNEGSSSSDSVCLESRTSSCNSLNDIQSSKVEPDRQALIERIVKLQKRNMKHMEKIEFLEEHVNQLLTEVKKKNRVIQHYVLREQSGALSSKNFDEHKAEVSKYGGIMASLYSSKSDDNALSLELSMEINRKLQAVLEDTILKNITLKENVETLGKEIARLTTVSKSNES</sequence>
<reference evidence="2 3" key="1">
    <citation type="submission" date="2024-03" db="EMBL/GenBank/DDBJ databases">
        <title>Adaptation during the transition from Ophiocordyceps entomopathogen to insect associate is accompanied by gene loss and intensified selection.</title>
        <authorList>
            <person name="Ward C.M."/>
            <person name="Onetto C.A."/>
            <person name="Borneman A.R."/>
        </authorList>
    </citation>
    <scope>NUCLEOTIDE SEQUENCE [LARGE SCALE GENOMIC DNA]</scope>
    <source>
        <strain evidence="2">AWRI1</strain>
        <tissue evidence="2">Single Adult Female</tissue>
    </source>
</reference>
<keyword evidence="3" id="KW-1185">Reference proteome</keyword>
<feature type="coiled-coil region" evidence="1">
    <location>
        <begin position="557"/>
        <end position="637"/>
    </location>
</feature>
<dbReference type="GO" id="GO:0005802">
    <property type="term" value="C:trans-Golgi network"/>
    <property type="evidence" value="ECO:0007669"/>
    <property type="project" value="TreeGrafter"/>
</dbReference>
<evidence type="ECO:0000256" key="1">
    <source>
        <dbReference type="SAM" id="Coils"/>
    </source>
</evidence>
<comment type="caution">
    <text evidence="2">The sequence shown here is derived from an EMBL/GenBank/DDBJ whole genome shotgun (WGS) entry which is preliminary data.</text>
</comment>
<feature type="coiled-coil region" evidence="1">
    <location>
        <begin position="164"/>
        <end position="332"/>
    </location>
</feature>
<dbReference type="PANTHER" id="PTHR18911">
    <property type="entry name" value="CTCL TUMOR ANTIGEN HD-CL-01"/>
    <property type="match status" value="1"/>
</dbReference>
<evidence type="ECO:0000313" key="3">
    <source>
        <dbReference type="Proteomes" id="UP001367676"/>
    </source>
</evidence>
<organism evidence="2 3">
    <name type="scientific">Parthenolecanium corni</name>
    <dbReference type="NCBI Taxonomy" id="536013"/>
    <lineage>
        <taxon>Eukaryota</taxon>
        <taxon>Metazoa</taxon>
        <taxon>Ecdysozoa</taxon>
        <taxon>Arthropoda</taxon>
        <taxon>Hexapoda</taxon>
        <taxon>Insecta</taxon>
        <taxon>Pterygota</taxon>
        <taxon>Neoptera</taxon>
        <taxon>Paraneoptera</taxon>
        <taxon>Hemiptera</taxon>
        <taxon>Sternorrhyncha</taxon>
        <taxon>Coccoidea</taxon>
        <taxon>Coccidae</taxon>
        <taxon>Parthenolecanium</taxon>
    </lineage>
</organism>
<dbReference type="GO" id="GO:0031267">
    <property type="term" value="F:small GTPase binding"/>
    <property type="evidence" value="ECO:0007669"/>
    <property type="project" value="TreeGrafter"/>
</dbReference>
<dbReference type="EMBL" id="JBBCAQ010000014">
    <property type="protein sequence ID" value="KAK7598276.1"/>
    <property type="molecule type" value="Genomic_DNA"/>
</dbReference>
<dbReference type="PANTHER" id="PTHR18911:SF5">
    <property type="entry name" value="COILED-COIL DOMAIN-CONTAINING PROTEIN 186"/>
    <property type="match status" value="1"/>
</dbReference>
<dbReference type="InterPro" id="IPR038830">
    <property type="entry name" value="CCDC186"/>
</dbReference>
<evidence type="ECO:0000313" key="2">
    <source>
        <dbReference type="EMBL" id="KAK7598276.1"/>
    </source>
</evidence>
<dbReference type="GO" id="GO:0099518">
    <property type="term" value="P:vesicle cytoskeletal trafficking"/>
    <property type="evidence" value="ECO:0007669"/>
    <property type="project" value="TreeGrafter"/>
</dbReference>